<dbReference type="EMBL" id="LT670849">
    <property type="protein sequence ID" value="SHN82484.1"/>
    <property type="molecule type" value="Genomic_DNA"/>
</dbReference>
<dbReference type="AlphaFoldDB" id="A0A1M7UHR7"/>
<feature type="region of interest" description="Disordered" evidence="1">
    <location>
        <begin position="33"/>
        <end position="74"/>
    </location>
</feature>
<evidence type="ECO:0000256" key="1">
    <source>
        <dbReference type="SAM" id="MobiDB-lite"/>
    </source>
</evidence>
<reference evidence="4" key="1">
    <citation type="submission" date="2016-11" db="EMBL/GenBank/DDBJ databases">
        <authorList>
            <person name="Varghese N."/>
            <person name="Submissions S."/>
        </authorList>
    </citation>
    <scope>NUCLEOTIDE SEQUENCE [LARGE SCALE GENOMIC DNA]</scope>
    <source>
        <strain evidence="4">GAS401</strain>
    </source>
</reference>
<evidence type="ECO:0000313" key="3">
    <source>
        <dbReference type="EMBL" id="SHN82484.1"/>
    </source>
</evidence>
<sequence length="74" mass="7788">MKCYFGIAVAAMLGAAPSIPVLAQLSDNGFPYVGSTPPAREQPPLTADERSKLKDELAKAREGAKAATAKSQKR</sequence>
<feature type="compositionally biased region" description="Basic and acidic residues" evidence="1">
    <location>
        <begin position="47"/>
        <end position="64"/>
    </location>
</feature>
<keyword evidence="4" id="KW-1185">Reference proteome</keyword>
<protein>
    <submittedName>
        <fullName evidence="3">Uncharacterized protein</fullName>
    </submittedName>
</protein>
<dbReference type="RefSeq" id="WP_072822091.1">
    <property type="nucleotide sequence ID" value="NZ_LT670849.1"/>
</dbReference>
<feature type="compositionally biased region" description="Low complexity" evidence="1">
    <location>
        <begin position="65"/>
        <end position="74"/>
    </location>
</feature>
<evidence type="ECO:0000313" key="4">
    <source>
        <dbReference type="Proteomes" id="UP000184096"/>
    </source>
</evidence>
<organism evidence="3 4">
    <name type="scientific">Bradyrhizobium erythrophlei</name>
    <dbReference type="NCBI Taxonomy" id="1437360"/>
    <lineage>
        <taxon>Bacteria</taxon>
        <taxon>Pseudomonadati</taxon>
        <taxon>Pseudomonadota</taxon>
        <taxon>Alphaproteobacteria</taxon>
        <taxon>Hyphomicrobiales</taxon>
        <taxon>Nitrobacteraceae</taxon>
        <taxon>Bradyrhizobium</taxon>
    </lineage>
</organism>
<name>A0A1M7UHR7_9BRAD</name>
<accession>A0A1M7UHR7</accession>
<feature type="chain" id="PRO_5012116430" evidence="2">
    <location>
        <begin position="24"/>
        <end position="74"/>
    </location>
</feature>
<keyword evidence="2" id="KW-0732">Signal</keyword>
<feature type="signal peptide" evidence="2">
    <location>
        <begin position="1"/>
        <end position="23"/>
    </location>
</feature>
<proteinExistence type="predicted"/>
<dbReference type="Proteomes" id="UP000184096">
    <property type="component" value="Chromosome I"/>
</dbReference>
<evidence type="ECO:0000256" key="2">
    <source>
        <dbReference type="SAM" id="SignalP"/>
    </source>
</evidence>
<gene>
    <name evidence="3" type="ORF">SAMN05444170_5126</name>
</gene>